<dbReference type="OrthoDB" id="3527261at2759"/>
<protein>
    <submittedName>
        <fullName evidence="1">Uncharacterized protein</fullName>
    </submittedName>
</protein>
<evidence type="ECO:0000313" key="2">
    <source>
        <dbReference type="Proteomes" id="UP000054383"/>
    </source>
</evidence>
<proteinExistence type="predicted"/>
<reference evidence="1 2" key="1">
    <citation type="submission" date="2015-04" db="EMBL/GenBank/DDBJ databases">
        <authorList>
            <person name="Syromyatnikov M.Y."/>
            <person name="Popov V.N."/>
        </authorList>
    </citation>
    <scope>NUCLEOTIDE SEQUENCE [LARGE SCALE GENOMIC DNA]</scope>
    <source>
        <strain evidence="1">WF-38-12</strain>
    </source>
</reference>
<accession>A0A0U1LNL8</accession>
<dbReference type="AlphaFoldDB" id="A0A0U1LNL8"/>
<evidence type="ECO:0000313" key="1">
    <source>
        <dbReference type="EMBL" id="CRG83994.1"/>
    </source>
</evidence>
<sequence length="219" mass="25039">MQRYISPFYQDVDVERRLGFIRSNESNANASMLAAAHQNATECQLFTGDRANVDTLLNKQMSIIPNTVVSRLVAVWLRLAHYIQLFSMTFMAAQKGWDGVFLVVLLLVNSTVQVYPFRRNFAKSWPDREGMVIRAKAFQFSGRMMMLGAIQVYSHNSVTLWMDGIVPPHPRREEWLELLQGKKLDRELDAAEVERIRLAASLAIESASIMRSTLTREDV</sequence>
<gene>
    <name evidence="1" type="ORF">PISL3812_01342</name>
</gene>
<name>A0A0U1LNL8_TALIS</name>
<organism evidence="1 2">
    <name type="scientific">Talaromyces islandicus</name>
    <name type="common">Penicillium islandicum</name>
    <dbReference type="NCBI Taxonomy" id="28573"/>
    <lineage>
        <taxon>Eukaryota</taxon>
        <taxon>Fungi</taxon>
        <taxon>Dikarya</taxon>
        <taxon>Ascomycota</taxon>
        <taxon>Pezizomycotina</taxon>
        <taxon>Eurotiomycetes</taxon>
        <taxon>Eurotiomycetidae</taxon>
        <taxon>Eurotiales</taxon>
        <taxon>Trichocomaceae</taxon>
        <taxon>Talaromyces</taxon>
        <taxon>Talaromyces sect. Islandici</taxon>
    </lineage>
</organism>
<dbReference type="Proteomes" id="UP000054383">
    <property type="component" value="Unassembled WGS sequence"/>
</dbReference>
<dbReference type="EMBL" id="CVMT01000001">
    <property type="protein sequence ID" value="CRG83994.1"/>
    <property type="molecule type" value="Genomic_DNA"/>
</dbReference>
<keyword evidence="2" id="KW-1185">Reference proteome</keyword>